<evidence type="ECO:0000313" key="1">
    <source>
        <dbReference type="EMBL" id="MCX5613878.1"/>
    </source>
</evidence>
<gene>
    <name evidence="1" type="ORF">NQF64_01250</name>
</gene>
<proteinExistence type="predicted"/>
<organism evidence="1 2">
    <name type="scientific">Bombella saccharophila</name>
    <dbReference type="NCBI Taxonomy" id="2967338"/>
    <lineage>
        <taxon>Bacteria</taxon>
        <taxon>Pseudomonadati</taxon>
        <taxon>Pseudomonadota</taxon>
        <taxon>Alphaproteobacteria</taxon>
        <taxon>Acetobacterales</taxon>
        <taxon>Acetobacteraceae</taxon>
        <taxon>Bombella</taxon>
    </lineage>
</organism>
<reference evidence="1 2" key="1">
    <citation type="submission" date="2022-07" db="EMBL/GenBank/DDBJ databases">
        <title>Bombella genomes.</title>
        <authorList>
            <person name="Harer L."/>
            <person name="Styblova S."/>
            <person name="Ehrmann M."/>
        </authorList>
    </citation>
    <scope>NUCLEOTIDE SEQUENCE [LARGE SCALE GENOMIC DNA]</scope>
    <source>
        <strain evidence="1 2">TMW 2.2558</strain>
    </source>
</reference>
<evidence type="ECO:0000313" key="2">
    <source>
        <dbReference type="Proteomes" id="UP001165648"/>
    </source>
</evidence>
<comment type="caution">
    <text evidence="1">The sequence shown here is derived from an EMBL/GenBank/DDBJ whole genome shotgun (WGS) entry which is preliminary data.</text>
</comment>
<dbReference type="RefSeq" id="WP_266106215.1">
    <property type="nucleotide sequence ID" value="NZ_JANIDW010000001.1"/>
</dbReference>
<sequence length="40" mass="4317">MAHSECEIGGGDFGLFVLGWFGRALRLDQQQHAVNVGGSR</sequence>
<accession>A0ABT3W5A0</accession>
<protein>
    <submittedName>
        <fullName evidence="1">Uncharacterized protein</fullName>
    </submittedName>
</protein>
<name>A0ABT3W5A0_9PROT</name>
<dbReference type="EMBL" id="JANIDW010000001">
    <property type="protein sequence ID" value="MCX5613878.1"/>
    <property type="molecule type" value="Genomic_DNA"/>
</dbReference>
<keyword evidence="2" id="KW-1185">Reference proteome</keyword>
<dbReference type="Proteomes" id="UP001165648">
    <property type="component" value="Unassembled WGS sequence"/>
</dbReference>